<feature type="compositionally biased region" description="Basic and acidic residues" evidence="12">
    <location>
        <begin position="1205"/>
        <end position="1214"/>
    </location>
</feature>
<keyword evidence="17" id="KW-1185">Reference proteome</keyword>
<keyword evidence="3" id="KW-0963">Cytoplasm</keyword>
<feature type="zinc finger region" description="C3H1-type" evidence="11">
    <location>
        <begin position="234"/>
        <end position="261"/>
    </location>
</feature>
<proteinExistence type="inferred from homology"/>
<dbReference type="Pfam" id="PF02825">
    <property type="entry name" value="WWE"/>
    <property type="match status" value="1"/>
</dbReference>
<dbReference type="InterPro" id="IPR004170">
    <property type="entry name" value="WWE_dom"/>
</dbReference>
<dbReference type="PROSITE" id="PS50103">
    <property type="entry name" value="ZF_C3H1"/>
    <property type="match status" value="2"/>
</dbReference>
<dbReference type="GO" id="GO:0003950">
    <property type="term" value="F:NAD+ poly-ADP-ribosyltransferase activity"/>
    <property type="evidence" value="ECO:0007669"/>
    <property type="project" value="InterPro"/>
</dbReference>
<dbReference type="GeneTree" id="ENSGT00940000154649"/>
<dbReference type="RefSeq" id="XP_029107526.1">
    <property type="nucleotide sequence ID" value="XM_029251693.1"/>
</dbReference>
<dbReference type="GO" id="GO:0005737">
    <property type="term" value="C:cytoplasm"/>
    <property type="evidence" value="ECO:0007669"/>
    <property type="project" value="UniProtKB-SubCell"/>
</dbReference>
<feature type="region of interest" description="Disordered" evidence="12">
    <location>
        <begin position="738"/>
        <end position="773"/>
    </location>
</feature>
<comment type="similarity">
    <text evidence="10">Belongs to the ARTD/PARP family.</text>
</comment>
<dbReference type="PROSITE" id="PS51059">
    <property type="entry name" value="PARP_CATALYTIC"/>
    <property type="match status" value="1"/>
</dbReference>
<evidence type="ECO:0000256" key="12">
    <source>
        <dbReference type="SAM" id="MobiDB-lite"/>
    </source>
</evidence>
<dbReference type="SUPFAM" id="SSF117839">
    <property type="entry name" value="WWE domain"/>
    <property type="match status" value="1"/>
</dbReference>
<evidence type="ECO:0000256" key="5">
    <source>
        <dbReference type="ARBA" id="ARBA00022723"/>
    </source>
</evidence>
<organism evidence="16 17">
    <name type="scientific">Scleropages formosus</name>
    <name type="common">Asian bonytongue</name>
    <name type="synonym">Osteoglossum formosum</name>
    <dbReference type="NCBI Taxonomy" id="113540"/>
    <lineage>
        <taxon>Eukaryota</taxon>
        <taxon>Metazoa</taxon>
        <taxon>Chordata</taxon>
        <taxon>Craniata</taxon>
        <taxon>Vertebrata</taxon>
        <taxon>Euteleostomi</taxon>
        <taxon>Actinopterygii</taxon>
        <taxon>Neopterygii</taxon>
        <taxon>Teleostei</taxon>
        <taxon>Osteoglossocephala</taxon>
        <taxon>Osteoglossomorpha</taxon>
        <taxon>Osteoglossiformes</taxon>
        <taxon>Osteoglossidae</taxon>
        <taxon>Scleropages</taxon>
    </lineage>
</organism>
<dbReference type="AlphaFoldDB" id="A0A8C9RMI3"/>
<feature type="domain" description="WWE" evidence="14">
    <location>
        <begin position="320"/>
        <end position="406"/>
    </location>
</feature>
<dbReference type="Pfam" id="PF23466">
    <property type="entry name" value="WWE_4"/>
    <property type="match status" value="1"/>
</dbReference>
<feature type="domain" description="C3H1-type" evidence="13">
    <location>
        <begin position="234"/>
        <end position="261"/>
    </location>
</feature>
<evidence type="ECO:0000256" key="9">
    <source>
        <dbReference type="ARBA" id="ARBA00023242"/>
    </source>
</evidence>
<feature type="compositionally biased region" description="Low complexity" evidence="12">
    <location>
        <begin position="1010"/>
        <end position="1029"/>
    </location>
</feature>
<keyword evidence="6" id="KW-0677">Repeat</keyword>
<name>A0A8C9RMI3_SCLFO</name>
<evidence type="ECO:0000256" key="8">
    <source>
        <dbReference type="ARBA" id="ARBA00022833"/>
    </source>
</evidence>
<feature type="compositionally biased region" description="Polar residues" evidence="12">
    <location>
        <begin position="939"/>
        <end position="964"/>
    </location>
</feature>
<keyword evidence="4" id="KW-0597">Phosphoprotein</keyword>
<evidence type="ECO:0000259" key="15">
    <source>
        <dbReference type="PROSITE" id="PS51059"/>
    </source>
</evidence>
<keyword evidence="8 11" id="KW-0862">Zinc</keyword>
<dbReference type="Proteomes" id="UP000694397">
    <property type="component" value="Chromosome 5"/>
</dbReference>
<feature type="compositionally biased region" description="Polar residues" evidence="12">
    <location>
        <begin position="871"/>
        <end position="931"/>
    </location>
</feature>
<dbReference type="InterPro" id="IPR000571">
    <property type="entry name" value="Znf_CCCH"/>
</dbReference>
<keyword evidence="7 11" id="KW-0863">Zinc-finger</keyword>
<feature type="region of interest" description="Disordered" evidence="12">
    <location>
        <begin position="687"/>
        <end position="721"/>
    </location>
</feature>
<dbReference type="Pfam" id="PF00644">
    <property type="entry name" value="PARP"/>
    <property type="match status" value="1"/>
</dbReference>
<evidence type="ECO:0000256" key="1">
    <source>
        <dbReference type="ARBA" id="ARBA00004123"/>
    </source>
</evidence>
<dbReference type="GO" id="GO:0008270">
    <property type="term" value="F:zinc ion binding"/>
    <property type="evidence" value="ECO:0007669"/>
    <property type="project" value="UniProtKB-KW"/>
</dbReference>
<dbReference type="OrthoDB" id="6133115at2759"/>
<dbReference type="Pfam" id="PF25261">
    <property type="entry name" value="zf-CCCH_PARP12"/>
    <property type="match status" value="1"/>
</dbReference>
<keyword evidence="9" id="KW-0539">Nucleus</keyword>
<keyword evidence="5 11" id="KW-0479">Metal-binding</keyword>
<feature type="compositionally biased region" description="Low complexity" evidence="12">
    <location>
        <begin position="738"/>
        <end position="772"/>
    </location>
</feature>
<dbReference type="Gene3D" id="3.30.720.50">
    <property type="match status" value="1"/>
</dbReference>
<evidence type="ECO:0000259" key="13">
    <source>
        <dbReference type="PROSITE" id="PS50103"/>
    </source>
</evidence>
<dbReference type="GeneID" id="108942541"/>
<reference evidence="16" key="2">
    <citation type="submission" date="2025-08" db="UniProtKB">
        <authorList>
            <consortium name="Ensembl"/>
        </authorList>
    </citation>
    <scope>IDENTIFICATION</scope>
</reference>
<sequence>MESHLMKILCGNKGAMDYEELVDIGAGLLDLQGLFEVVFANGALFPLVDVGGARRVVARTSARLCRARDCGGCANLHLCKFYLYGECRASRSRRGCSYCHDLNSENNAWVLKENHLEMLDSVELCTLLLQNDNTLLPPVCVSYNEGSGQFGRCPEQESCRRLHICDKYIRGTCGAGADCPRAHDFFEPHPLNTLRERGIPNELMASMFSVYQNIQAMKMSNSKAPRSASAAPKKEMTEICLYFVKGSCRQGDKCWRIHFNMPYKWEVKNGKGWSALPDNEGIERDYCNPAKINSEGSEPVCFDTMEQGTSKVRRLSTVSSVLQPNFVLTTEWAWYWEDEFGAWIRYATVERMHRMSSITSEDLERRYQEDSGAVVKFTAGQQAYELSFKDMVQRNEKYGTKRNVRRRPVFVSSADAQKARTSKRPNNAANFKAVPGYWDKTLLSDTEYKSVSLQSSTDEYKKILDLFMKTMRGYRIYSIERVQNMSLWQVFQWQRDLMKKTSSGKHSIEKLLFHGTDSKHIKAICQQNFDWRICGTHGTAYGKGSYFARDAKYSHSYTSNSGVRSMFVCRVLVGSYTKGCSSYVRPPSKDGGDVNFYDSCVDDIHNPSIFVVFEKHQVYPEYLIQYGEDTLPLPTITLWNRLLKPIPGQDMGGASTPVFSSPVNATPLASASTLVFPSPVKPTPSYSVSTNVSSGQVKPTPSYSVSTNVSSGQVKPTPSYSACTPVSSNLMKPATLASASSPVSSSPAKPAPSSSASINVSSSPVKPTPSSSAFTSVFSNPVNATTLASASTLVFPSPVKPTPSYSVSTNVSSGQVKPTPSSSAFTSVFPSPVKPTPSYSVSTNVSSGQVKPTLSSSASTPVFPSPVKPTPSYSASTNVSSGQVKPTPSYSVSTNVSSGQVKPTPSYSVSTNVSSGQVKPTPSSSAFTSVFPSPVKPTPSYSVSTNVSSGQVKPTLSSSASTPVFPSPVKPTPSYSASTNVSSGQVKPTPSYSACTPVSSNLMKPATLASASSPVSSSPAKPAPSSNASVNVYSSPVKPTPSSNASTNVSSNPVKPTPLAHASTPVSSHPLNPTPFSSASSLWFSDAVETTAPARASSGISYSVRVTPNAGPTLLSNDLEQYGFSDDFLDIPFYSSSSNLVRPLSSDAYYAPSQSSAGTSSYTPSPNFGTVTLTSHSGSRDTWPDPPSRLGSTRPAAATPLRSAKSKEKDCILL</sequence>
<feature type="region of interest" description="Disordered" evidence="12">
    <location>
        <begin position="804"/>
        <end position="993"/>
    </location>
</feature>
<dbReference type="Gene3D" id="3.90.228.10">
    <property type="match status" value="1"/>
</dbReference>
<feature type="region of interest" description="Disordered" evidence="12">
    <location>
        <begin position="1153"/>
        <end position="1214"/>
    </location>
</feature>
<evidence type="ECO:0000256" key="6">
    <source>
        <dbReference type="ARBA" id="ARBA00022737"/>
    </source>
</evidence>
<dbReference type="PANTHER" id="PTHR45740">
    <property type="entry name" value="POLY [ADP-RIBOSE] POLYMERASE"/>
    <property type="match status" value="1"/>
</dbReference>
<feature type="domain" description="PARP catalytic" evidence="15">
    <location>
        <begin position="434"/>
        <end position="647"/>
    </location>
</feature>
<evidence type="ECO:0000259" key="14">
    <source>
        <dbReference type="PROSITE" id="PS50918"/>
    </source>
</evidence>
<dbReference type="SMART" id="SM00356">
    <property type="entry name" value="ZnF_C3H1"/>
    <property type="match status" value="3"/>
</dbReference>
<feature type="region of interest" description="Disordered" evidence="12">
    <location>
        <begin position="1010"/>
        <end position="1072"/>
    </location>
</feature>
<evidence type="ECO:0000313" key="17">
    <source>
        <dbReference type="Proteomes" id="UP000694397"/>
    </source>
</evidence>
<dbReference type="InterPro" id="IPR057602">
    <property type="entry name" value="Zfn-CCCH_PARP12"/>
</dbReference>
<evidence type="ECO:0000313" key="16">
    <source>
        <dbReference type="Ensembl" id="ENSSFOP00015016635.2"/>
    </source>
</evidence>
<dbReference type="GO" id="GO:0005634">
    <property type="term" value="C:nucleus"/>
    <property type="evidence" value="ECO:0007669"/>
    <property type="project" value="UniProtKB-SubCell"/>
</dbReference>
<feature type="compositionally biased region" description="Polar residues" evidence="12">
    <location>
        <begin position="1153"/>
        <end position="1177"/>
    </location>
</feature>
<gene>
    <name evidence="16" type="primary">LOC108942541</name>
</gene>
<dbReference type="GO" id="GO:1990404">
    <property type="term" value="F:NAD+-protein mono-ADP-ribosyltransferase activity"/>
    <property type="evidence" value="ECO:0007669"/>
    <property type="project" value="TreeGrafter"/>
</dbReference>
<reference evidence="16 17" key="1">
    <citation type="submission" date="2019-04" db="EMBL/GenBank/DDBJ databases">
        <authorList>
            <consortium name="Wellcome Sanger Institute Data Sharing"/>
        </authorList>
    </citation>
    <scope>NUCLEOTIDE SEQUENCE [LARGE SCALE GENOMIC DNA]</scope>
</reference>
<feature type="domain" description="C3H1-type" evidence="13">
    <location>
        <begin position="164"/>
        <end position="186"/>
    </location>
</feature>
<protein>
    <submittedName>
        <fullName evidence="16">Protein mono-ADP-ribosyltransferase PARP12-like</fullName>
    </submittedName>
</protein>
<evidence type="ECO:0000256" key="4">
    <source>
        <dbReference type="ARBA" id="ARBA00022553"/>
    </source>
</evidence>
<dbReference type="InterPro" id="IPR051712">
    <property type="entry name" value="ARTD-AVP"/>
</dbReference>
<comment type="subcellular location">
    <subcellularLocation>
        <location evidence="2">Cytoplasm</location>
    </subcellularLocation>
    <subcellularLocation>
        <location evidence="1">Nucleus</location>
    </subcellularLocation>
</comment>
<evidence type="ECO:0000256" key="11">
    <source>
        <dbReference type="PROSITE-ProRule" id="PRU00723"/>
    </source>
</evidence>
<reference evidence="16" key="3">
    <citation type="submission" date="2025-09" db="UniProtKB">
        <authorList>
            <consortium name="Ensembl"/>
        </authorList>
    </citation>
    <scope>IDENTIFICATION</scope>
</reference>
<feature type="compositionally biased region" description="Polar residues" evidence="12">
    <location>
        <begin position="973"/>
        <end position="993"/>
    </location>
</feature>
<dbReference type="Ensembl" id="ENSSFOT00015016824.2">
    <property type="protein sequence ID" value="ENSSFOP00015016635.2"/>
    <property type="gene ID" value="ENSSFOG00015010708.2"/>
</dbReference>
<evidence type="ECO:0000256" key="3">
    <source>
        <dbReference type="ARBA" id="ARBA00022490"/>
    </source>
</evidence>
<dbReference type="Gene3D" id="3.30.1370.210">
    <property type="match status" value="1"/>
</dbReference>
<dbReference type="InterPro" id="IPR037197">
    <property type="entry name" value="WWE_dom_sf"/>
</dbReference>
<feature type="compositionally biased region" description="Polar residues" evidence="12">
    <location>
        <begin position="804"/>
        <end position="829"/>
    </location>
</feature>
<accession>A0A8C9RMI3</accession>
<feature type="compositionally biased region" description="Polar residues" evidence="12">
    <location>
        <begin position="837"/>
        <end position="862"/>
    </location>
</feature>
<evidence type="ECO:0000256" key="7">
    <source>
        <dbReference type="ARBA" id="ARBA00022771"/>
    </source>
</evidence>
<dbReference type="PANTHER" id="PTHR45740:SF15">
    <property type="entry name" value="ZINC FINGER CCCH TYPE DOMAIN CONTAINING 1-LIKE"/>
    <property type="match status" value="1"/>
</dbReference>
<feature type="compositionally biased region" description="Polar residues" evidence="12">
    <location>
        <begin position="1040"/>
        <end position="1054"/>
    </location>
</feature>
<dbReference type="SUPFAM" id="SSF56399">
    <property type="entry name" value="ADP-ribosylation"/>
    <property type="match status" value="1"/>
</dbReference>
<dbReference type="CDD" id="cd01439">
    <property type="entry name" value="TCCD_inducible_PARP_like"/>
    <property type="match status" value="1"/>
</dbReference>
<feature type="zinc finger region" description="C3H1-type" evidence="11">
    <location>
        <begin position="164"/>
        <end position="186"/>
    </location>
</feature>
<dbReference type="InterPro" id="IPR012317">
    <property type="entry name" value="Poly(ADP-ribose)pol_cat_dom"/>
</dbReference>
<dbReference type="KEGG" id="sfm:108942541"/>
<evidence type="ECO:0000256" key="10">
    <source>
        <dbReference type="ARBA" id="ARBA00024347"/>
    </source>
</evidence>
<evidence type="ECO:0000256" key="2">
    <source>
        <dbReference type="ARBA" id="ARBA00004496"/>
    </source>
</evidence>
<dbReference type="PROSITE" id="PS50918">
    <property type="entry name" value="WWE"/>
    <property type="match status" value="1"/>
</dbReference>